<gene>
    <name evidence="1" type="ORF">KRM00_001039</name>
</gene>
<evidence type="ECO:0000313" key="1">
    <source>
        <dbReference type="EMBL" id="HBH1541577.1"/>
    </source>
</evidence>
<dbReference type="Proteomes" id="UP000878956">
    <property type="component" value="Unassembled WGS sequence"/>
</dbReference>
<dbReference type="EMBL" id="DAEPXK010000008">
    <property type="protein sequence ID" value="HBH1541577.1"/>
    <property type="molecule type" value="Genomic_DNA"/>
</dbReference>
<dbReference type="AlphaFoldDB" id="A0AAN6A599"/>
<evidence type="ECO:0000313" key="2">
    <source>
        <dbReference type="Proteomes" id="UP000878956"/>
    </source>
</evidence>
<comment type="caution">
    <text evidence="1">The sequence shown here is derived from an EMBL/GenBank/DDBJ whole genome shotgun (WGS) entry which is preliminary data.</text>
</comment>
<protein>
    <submittedName>
        <fullName evidence="1">Uncharacterized protein</fullName>
    </submittedName>
</protein>
<name>A0AAN6A599_CLODI</name>
<reference evidence="1" key="1">
    <citation type="journal article" date="2018" name="Genome Biol.">
        <title>SKESA: strategic k-mer extension for scrupulous assemblies.</title>
        <authorList>
            <person name="Souvorov A."/>
            <person name="Agarwala R."/>
            <person name="Lipman D.J."/>
        </authorList>
    </citation>
    <scope>NUCLEOTIDE SEQUENCE</scope>
    <source>
        <strain evidence="1">HN1000</strain>
    </source>
</reference>
<accession>A0AAN6A599</accession>
<organism evidence="1 2">
    <name type="scientific">Clostridioides difficile</name>
    <name type="common">Peptoclostridium difficile</name>
    <dbReference type="NCBI Taxonomy" id="1496"/>
    <lineage>
        <taxon>Bacteria</taxon>
        <taxon>Bacillati</taxon>
        <taxon>Bacillota</taxon>
        <taxon>Clostridia</taxon>
        <taxon>Peptostreptococcales</taxon>
        <taxon>Peptostreptococcaceae</taxon>
        <taxon>Clostridioides</taxon>
    </lineage>
</organism>
<proteinExistence type="predicted"/>
<dbReference type="RefSeq" id="WP_021381330.1">
    <property type="nucleotide sequence ID" value="NZ_FUOR01000010.1"/>
</dbReference>
<sequence>MVFKSLDELVAYTKVKIAASMPKVGEEMKEIMKNEVVKQAYGSFTPNVYERTGDLLDASEIAEITANSVTSEIKDNGGWSSLRGSHFFPMYGFEGGSVWTHGSTREEPKFRPKTNIMSESEAKVRTNIPKCFKSKMNELGVPVK</sequence>
<reference evidence="1" key="2">
    <citation type="submission" date="2021-06" db="EMBL/GenBank/DDBJ databases">
        <authorList>
            <consortium name="NCBI Pathogen Detection Project"/>
        </authorList>
    </citation>
    <scope>NUCLEOTIDE SEQUENCE</scope>
    <source>
        <strain evidence="1">HN1000</strain>
    </source>
</reference>